<proteinExistence type="predicted"/>
<protein>
    <submittedName>
        <fullName evidence="1">Uncharacterized protein</fullName>
    </submittedName>
</protein>
<dbReference type="Proteomes" id="UP000224460">
    <property type="component" value="Unassembled WGS sequence"/>
</dbReference>
<evidence type="ECO:0000313" key="1">
    <source>
        <dbReference type="EMBL" id="PHV71396.1"/>
    </source>
</evidence>
<dbReference type="EMBL" id="PEDL01000003">
    <property type="protein sequence ID" value="PHV71396.1"/>
    <property type="molecule type" value="Genomic_DNA"/>
</dbReference>
<organism evidence="1 2">
    <name type="scientific">Sporanaerobium hydrogeniformans</name>
    <dbReference type="NCBI Taxonomy" id="3072179"/>
    <lineage>
        <taxon>Bacteria</taxon>
        <taxon>Bacillati</taxon>
        <taxon>Bacillota</taxon>
        <taxon>Clostridia</taxon>
        <taxon>Lachnospirales</taxon>
        <taxon>Lachnospiraceae</taxon>
        <taxon>Sporanaerobium</taxon>
    </lineage>
</organism>
<accession>A0AC61DFB5</accession>
<name>A0AC61DFB5_9FIRM</name>
<reference evidence="1" key="1">
    <citation type="submission" date="2017-10" db="EMBL/GenBank/DDBJ databases">
        <title>Genome sequence of cellulolytic Lachnospiraceae bacterium XHS1971 isolated from hotspring sediment.</title>
        <authorList>
            <person name="Vasudevan G."/>
            <person name="Joshi A.J."/>
            <person name="Hivarkar S."/>
            <person name="Lanjekar V.B."/>
            <person name="Dhakephalkar P.K."/>
            <person name="Dagar S."/>
        </authorList>
    </citation>
    <scope>NUCLEOTIDE SEQUENCE</scope>
    <source>
        <strain evidence="1">XHS1971</strain>
    </source>
</reference>
<gene>
    <name evidence="1" type="ORF">CS063_04935</name>
</gene>
<comment type="caution">
    <text evidence="1">The sequence shown here is derived from an EMBL/GenBank/DDBJ whole genome shotgun (WGS) entry which is preliminary data.</text>
</comment>
<keyword evidence="2" id="KW-1185">Reference proteome</keyword>
<evidence type="ECO:0000313" key="2">
    <source>
        <dbReference type="Proteomes" id="UP000224460"/>
    </source>
</evidence>
<sequence>MITIKEYFVANSLEEAYNKLVSGKNNSILGGMMWLRMQNKRVPVAIDLSQLGLNQIEEKEDVIEIGAMTSLRQMEESKVLEAYFGPLFKEAFSHIVGTQFRNTATIGGSVFSRFGFSDPLTVLLALDVKVELYGAGIMSLEKFMKLPPKKDLLVKLILRKQNLKAVYKCQRQTATDFPNLTVCISKTDHHYKIVVGARPSKAKLAYSGMKKLQDGCEIDEVAEAVVRELNFGTNIRASKDYRMHLAKVLVRRGLEELI</sequence>